<evidence type="ECO:0000256" key="11">
    <source>
        <dbReference type="PROSITE-ProRule" id="PRU01360"/>
    </source>
</evidence>
<evidence type="ECO:0000259" key="16">
    <source>
        <dbReference type="Pfam" id="PF07715"/>
    </source>
</evidence>
<dbReference type="Gene3D" id="2.40.170.20">
    <property type="entry name" value="TonB-dependent receptor, beta-barrel domain"/>
    <property type="match status" value="1"/>
</dbReference>
<evidence type="ECO:0000256" key="13">
    <source>
        <dbReference type="RuleBase" id="RU003357"/>
    </source>
</evidence>
<keyword evidence="6 14" id="KW-0732">Signal</keyword>
<keyword evidence="5 11" id="KW-0812">Transmembrane</keyword>
<dbReference type="Pfam" id="PF07715">
    <property type="entry name" value="Plug"/>
    <property type="match status" value="1"/>
</dbReference>
<sequence length="748" mass="83552">MRKRHSPPRLLLPALIASAAACGPATADPIWQLPAIPVQGNSPDEGPSSAQYDAEELSRNNVFDSRDLVRYEPGIAVNEGNRGNSNGYAMRGVDGARVAVTVDGMPQADPLIPGIYASYGFLNGNRNGVELEHVKSVTLHKGADSVQSGSGGIGGSVQFVTKDIDDFVSPGHTFGAYGKVGYASRNREKLAVTGLGARFGTGSSVFLQYTRRDGRETRHYGAGQDILGDQRGIPDPVRQRSEALLGKLDVCIRVGHCVQLTYEQLRKERLTRALSRASWDIRNIHDRSPYDRQALVYRAMLQDGLLQRFETGLYLQQQSQRTITDRYHARRQSLDRRYDRSSRQDDIQWRSTFESRPLTGALGIHALSVEASLGRRRSSDHNVDAFFEQRGTRVLAYRLMNPVSVSSLSLKASDRFAFGEHLDGSVGLRLDRYTHSRQATTLREPRHVDVDGRKRFSALSSFARLGYRLPAGLKLSYGVSQGFRAPSAENLYFYFETFGNFYEPNPDLKPERALNQDLTLSGQWPGASVAVTVFRTRYQDFIEERYSKRLIKNPQWGSAGCAKRRCREFLSESVYSPHNVDQAWVQGLELRATLDAHKLLGLAAGLGAELRVTRVRGGTSTGDGLRALQPDEAQLRVFYTAAQAKWGATLTLTQRWAKRAADTRRTEYDYDGPSSSEAEFLSNAVHLVDLSAFWRLSDAITLNAGVYNLLNRRYFEWNTLRNLEVDPKGLNRYSAPGRHFALNLVARF</sequence>
<dbReference type="PANTHER" id="PTHR30069:SF29">
    <property type="entry name" value="HEMOGLOBIN AND HEMOGLOBIN-HAPTOGLOBIN-BINDING PROTEIN 1-RELATED"/>
    <property type="match status" value="1"/>
</dbReference>
<evidence type="ECO:0000256" key="3">
    <source>
        <dbReference type="ARBA" id="ARBA00022448"/>
    </source>
</evidence>
<evidence type="ECO:0000256" key="2">
    <source>
        <dbReference type="ARBA" id="ARBA00009810"/>
    </source>
</evidence>
<feature type="signal peptide" evidence="14">
    <location>
        <begin position="1"/>
        <end position="27"/>
    </location>
</feature>
<dbReference type="eggNOG" id="COG4771">
    <property type="taxonomic scope" value="Bacteria"/>
</dbReference>
<dbReference type="InterPro" id="IPR010949">
    <property type="entry name" value="TonB_Hb/transfer/lactofer_rcpt"/>
</dbReference>
<dbReference type="NCBIfam" id="TIGR01786">
    <property type="entry name" value="TonB-hemlactrns"/>
    <property type="match status" value="1"/>
</dbReference>
<evidence type="ECO:0000256" key="1">
    <source>
        <dbReference type="ARBA" id="ARBA00004571"/>
    </source>
</evidence>
<dbReference type="PROSITE" id="PS51257">
    <property type="entry name" value="PROKAR_LIPOPROTEIN"/>
    <property type="match status" value="1"/>
</dbReference>
<accession>A0A157SGA0</accession>
<dbReference type="Gene3D" id="2.170.130.10">
    <property type="entry name" value="TonB-dependent receptor, plug domain"/>
    <property type="match status" value="1"/>
</dbReference>
<dbReference type="PATRIC" id="fig|123899.6.peg.1804"/>
<keyword evidence="10 11" id="KW-0998">Cell outer membrane</keyword>
<evidence type="ECO:0000313" key="18">
    <source>
        <dbReference type="Proteomes" id="UP000076825"/>
    </source>
</evidence>
<feature type="chain" id="PRO_5009816797" evidence="14">
    <location>
        <begin position="28"/>
        <end position="748"/>
    </location>
</feature>
<dbReference type="PROSITE" id="PS52016">
    <property type="entry name" value="TONB_DEPENDENT_REC_3"/>
    <property type="match status" value="1"/>
</dbReference>
<dbReference type="InterPro" id="IPR010917">
    <property type="entry name" value="TonB_rcpt_CS"/>
</dbReference>
<evidence type="ECO:0000256" key="4">
    <source>
        <dbReference type="ARBA" id="ARBA00022452"/>
    </source>
</evidence>
<dbReference type="InterPro" id="IPR036942">
    <property type="entry name" value="Beta-barrel_TonB_sf"/>
</dbReference>
<keyword evidence="7 13" id="KW-0798">TonB box</keyword>
<feature type="short sequence motif" description="TonB C-terminal box" evidence="12">
    <location>
        <begin position="731"/>
        <end position="748"/>
    </location>
</feature>
<feature type="domain" description="TonB-dependent receptor plug" evidence="16">
    <location>
        <begin position="48"/>
        <end position="155"/>
    </location>
</feature>
<keyword evidence="8 11" id="KW-0472">Membrane</keyword>
<dbReference type="KEGG" id="btrm:SAMEA390648701817"/>
<evidence type="ECO:0000256" key="12">
    <source>
        <dbReference type="PROSITE-ProRule" id="PRU10144"/>
    </source>
</evidence>
<dbReference type="EMBL" id="LT546645">
    <property type="protein sequence ID" value="SAI69502.1"/>
    <property type="molecule type" value="Genomic_DNA"/>
</dbReference>
<protein>
    <submittedName>
        <fullName evidence="17">Transferrin/hemoglobin-binding protein</fullName>
    </submittedName>
</protein>
<dbReference type="PANTHER" id="PTHR30069">
    <property type="entry name" value="TONB-DEPENDENT OUTER MEMBRANE RECEPTOR"/>
    <property type="match status" value="1"/>
</dbReference>
<keyword evidence="18" id="KW-1185">Reference proteome</keyword>
<dbReference type="GO" id="GO:0015344">
    <property type="term" value="F:siderophore uptake transmembrane transporter activity"/>
    <property type="evidence" value="ECO:0007669"/>
    <property type="project" value="TreeGrafter"/>
</dbReference>
<comment type="subcellular location">
    <subcellularLocation>
        <location evidence="1 11">Cell outer membrane</location>
        <topology evidence="1 11">Multi-pass membrane protein</topology>
    </subcellularLocation>
</comment>
<proteinExistence type="inferred from homology"/>
<dbReference type="GO" id="GO:0044718">
    <property type="term" value="P:siderophore transmembrane transport"/>
    <property type="evidence" value="ECO:0007669"/>
    <property type="project" value="TreeGrafter"/>
</dbReference>
<name>A0A157SGA0_9BORD</name>
<dbReference type="STRING" id="123899.SAMEA3906487_01817"/>
<dbReference type="InterPro" id="IPR037066">
    <property type="entry name" value="Plug_dom_sf"/>
</dbReference>
<evidence type="ECO:0000313" key="17">
    <source>
        <dbReference type="EMBL" id="SAI69502.1"/>
    </source>
</evidence>
<evidence type="ECO:0000259" key="15">
    <source>
        <dbReference type="Pfam" id="PF00593"/>
    </source>
</evidence>
<keyword evidence="9" id="KW-0675">Receptor</keyword>
<evidence type="ECO:0000256" key="9">
    <source>
        <dbReference type="ARBA" id="ARBA00023170"/>
    </source>
</evidence>
<dbReference type="Pfam" id="PF00593">
    <property type="entry name" value="TonB_dep_Rec_b-barrel"/>
    <property type="match status" value="1"/>
</dbReference>
<dbReference type="PROSITE" id="PS01156">
    <property type="entry name" value="TONB_DEPENDENT_REC_2"/>
    <property type="match status" value="1"/>
</dbReference>
<evidence type="ECO:0000256" key="6">
    <source>
        <dbReference type="ARBA" id="ARBA00022729"/>
    </source>
</evidence>
<evidence type="ECO:0000256" key="8">
    <source>
        <dbReference type="ARBA" id="ARBA00023136"/>
    </source>
</evidence>
<dbReference type="AlphaFoldDB" id="A0A157SGA0"/>
<evidence type="ECO:0000256" key="10">
    <source>
        <dbReference type="ARBA" id="ARBA00023237"/>
    </source>
</evidence>
<keyword evidence="4 11" id="KW-1134">Transmembrane beta strand</keyword>
<gene>
    <name evidence="17" type="ORF">SAMEA3906487_01817</name>
</gene>
<dbReference type="SUPFAM" id="SSF56935">
    <property type="entry name" value="Porins"/>
    <property type="match status" value="1"/>
</dbReference>
<reference evidence="17 18" key="1">
    <citation type="submission" date="2016-04" db="EMBL/GenBank/DDBJ databases">
        <authorList>
            <consortium name="Pathogen Informatics"/>
        </authorList>
    </citation>
    <scope>NUCLEOTIDE SEQUENCE [LARGE SCALE GENOMIC DNA]</scope>
    <source>
        <strain evidence="17 18">H044680328</strain>
    </source>
</reference>
<dbReference type="InterPro" id="IPR012910">
    <property type="entry name" value="Plug_dom"/>
</dbReference>
<organism evidence="17 18">
    <name type="scientific">Bordetella trematum</name>
    <dbReference type="NCBI Taxonomy" id="123899"/>
    <lineage>
        <taxon>Bacteria</taxon>
        <taxon>Pseudomonadati</taxon>
        <taxon>Pseudomonadota</taxon>
        <taxon>Betaproteobacteria</taxon>
        <taxon>Burkholderiales</taxon>
        <taxon>Alcaligenaceae</taxon>
        <taxon>Bordetella</taxon>
    </lineage>
</organism>
<dbReference type="GO" id="GO:0009279">
    <property type="term" value="C:cell outer membrane"/>
    <property type="evidence" value="ECO:0007669"/>
    <property type="project" value="UniProtKB-SubCell"/>
</dbReference>
<evidence type="ECO:0000256" key="14">
    <source>
        <dbReference type="SAM" id="SignalP"/>
    </source>
</evidence>
<dbReference type="RefSeq" id="WP_063491822.1">
    <property type="nucleotide sequence ID" value="NZ_CP016340.1"/>
</dbReference>
<evidence type="ECO:0000256" key="5">
    <source>
        <dbReference type="ARBA" id="ARBA00022692"/>
    </source>
</evidence>
<comment type="similarity">
    <text evidence="2 11 13">Belongs to the TonB-dependent receptor family.</text>
</comment>
<dbReference type="Proteomes" id="UP000076825">
    <property type="component" value="Chromosome 1"/>
</dbReference>
<dbReference type="InterPro" id="IPR000531">
    <property type="entry name" value="Beta-barrel_TonB"/>
</dbReference>
<dbReference type="InterPro" id="IPR039426">
    <property type="entry name" value="TonB-dep_rcpt-like"/>
</dbReference>
<feature type="domain" description="TonB-dependent receptor-like beta-barrel" evidence="15">
    <location>
        <begin position="275"/>
        <end position="709"/>
    </location>
</feature>
<evidence type="ECO:0000256" key="7">
    <source>
        <dbReference type="ARBA" id="ARBA00023077"/>
    </source>
</evidence>
<keyword evidence="3 11" id="KW-0813">Transport</keyword>